<organism evidence="1 2">
    <name type="scientific">Bagarius yarrelli</name>
    <name type="common">Goonch</name>
    <name type="synonym">Bagrus yarrelli</name>
    <dbReference type="NCBI Taxonomy" id="175774"/>
    <lineage>
        <taxon>Eukaryota</taxon>
        <taxon>Metazoa</taxon>
        <taxon>Chordata</taxon>
        <taxon>Craniata</taxon>
        <taxon>Vertebrata</taxon>
        <taxon>Euteleostomi</taxon>
        <taxon>Actinopterygii</taxon>
        <taxon>Neopterygii</taxon>
        <taxon>Teleostei</taxon>
        <taxon>Ostariophysi</taxon>
        <taxon>Siluriformes</taxon>
        <taxon>Sisoridae</taxon>
        <taxon>Sisorinae</taxon>
        <taxon>Bagarius</taxon>
    </lineage>
</organism>
<protein>
    <submittedName>
        <fullName evidence="1">Uncharacterized protein</fullName>
    </submittedName>
</protein>
<keyword evidence="2" id="KW-1185">Reference proteome</keyword>
<name>A0A556TZ26_BAGYA</name>
<dbReference type="AlphaFoldDB" id="A0A556TZ26"/>
<evidence type="ECO:0000313" key="1">
    <source>
        <dbReference type="EMBL" id="TSL40948.1"/>
    </source>
</evidence>
<evidence type="ECO:0000313" key="2">
    <source>
        <dbReference type="Proteomes" id="UP000319801"/>
    </source>
</evidence>
<reference evidence="1 2" key="1">
    <citation type="journal article" date="2019" name="Genome Biol. Evol.">
        <title>Whole-Genome Sequencing of the Giant Devil Catfish, Bagarius yarrelli.</title>
        <authorList>
            <person name="Jiang W."/>
            <person name="Lv Y."/>
            <person name="Cheng L."/>
            <person name="Yang K."/>
            <person name="Chao B."/>
            <person name="Wang X."/>
            <person name="Li Y."/>
            <person name="Pan X."/>
            <person name="You X."/>
            <person name="Zhang Y."/>
            <person name="Yang J."/>
            <person name="Li J."/>
            <person name="Zhang X."/>
            <person name="Liu S."/>
            <person name="Sun C."/>
            <person name="Yang J."/>
            <person name="Shi Q."/>
        </authorList>
    </citation>
    <scope>NUCLEOTIDE SEQUENCE [LARGE SCALE GENOMIC DNA]</scope>
    <source>
        <strain evidence="1">JWS20170419001</strain>
        <tissue evidence="1">Muscle</tissue>
    </source>
</reference>
<dbReference type="EMBL" id="VCAZ01000031">
    <property type="protein sequence ID" value="TSL40948.1"/>
    <property type="molecule type" value="Genomic_DNA"/>
</dbReference>
<sequence>MFGMISIGFILLEEEEKRTHKVRELLGDTERTLGPDWQRLLAMTMDYQLKKRHPTAETLSRSATPKVVHYDSSNLKQANVTFSPPSSAHSHLNANGACQQSYTLTAVNNIVHQVRFLNTVNITFHLCPCLGLGAAKLVSIQIALANKMIPCSNLSTVPPGMRPRVAAEHLAQGGMTADSTTVLSSECTDFSPHSTHRHLIQDQCSEI</sequence>
<accession>A0A556TZ26</accession>
<proteinExistence type="predicted"/>
<gene>
    <name evidence="1" type="ORF">Baya_7027</name>
</gene>
<comment type="caution">
    <text evidence="1">The sequence shown here is derived from an EMBL/GenBank/DDBJ whole genome shotgun (WGS) entry which is preliminary data.</text>
</comment>
<dbReference type="Proteomes" id="UP000319801">
    <property type="component" value="Unassembled WGS sequence"/>
</dbReference>